<keyword evidence="2 12" id="KW-0235">DNA replication</keyword>
<dbReference type="GO" id="GO:0042026">
    <property type="term" value="P:protein refolding"/>
    <property type="evidence" value="ECO:0007669"/>
    <property type="project" value="TreeGrafter"/>
</dbReference>
<evidence type="ECO:0000256" key="2">
    <source>
        <dbReference type="ARBA" id="ARBA00022705"/>
    </source>
</evidence>
<gene>
    <name evidence="12 17" type="primary">dnaJ</name>
    <name evidence="17" type="ORF">E6K72_05310</name>
</gene>
<evidence type="ECO:0000256" key="1">
    <source>
        <dbReference type="ARBA" id="ARBA00022490"/>
    </source>
</evidence>
<feature type="binding site" evidence="12">
    <location>
        <position position="156"/>
    </location>
    <ligand>
        <name>Zn(2+)</name>
        <dbReference type="ChEBI" id="CHEBI:29105"/>
        <label>1</label>
    </ligand>
</feature>
<dbReference type="InterPro" id="IPR001305">
    <property type="entry name" value="HSP_DnaJ_Cys-rich_dom"/>
</dbReference>
<dbReference type="InterPro" id="IPR008971">
    <property type="entry name" value="HSP40/DnaJ_pept-bd"/>
</dbReference>
<evidence type="ECO:0000313" key="18">
    <source>
        <dbReference type="Proteomes" id="UP000317716"/>
    </source>
</evidence>
<dbReference type="GO" id="GO:0006260">
    <property type="term" value="P:DNA replication"/>
    <property type="evidence" value="ECO:0007669"/>
    <property type="project" value="UniProtKB-KW"/>
</dbReference>
<dbReference type="GO" id="GO:0005737">
    <property type="term" value="C:cytoplasm"/>
    <property type="evidence" value="ECO:0007669"/>
    <property type="project" value="UniProtKB-SubCell"/>
</dbReference>
<dbReference type="SUPFAM" id="SSF57938">
    <property type="entry name" value="DnaJ/Hsp40 cysteine-rich domain"/>
    <property type="match status" value="1"/>
</dbReference>
<feature type="repeat" description="CXXCXGXG motif" evidence="12">
    <location>
        <begin position="210"/>
        <end position="217"/>
    </location>
</feature>
<keyword evidence="7 12" id="KW-0346">Stress response</keyword>
<feature type="binding site" evidence="12">
    <location>
        <position position="210"/>
    </location>
    <ligand>
        <name>Zn(2+)</name>
        <dbReference type="ChEBI" id="CHEBI:29105"/>
        <label>1</label>
    </ligand>
</feature>
<dbReference type="Pfam" id="PF00226">
    <property type="entry name" value="DnaJ"/>
    <property type="match status" value="1"/>
</dbReference>
<keyword evidence="5 12" id="KW-0863">Zinc-finger</keyword>
<feature type="zinc finger region" description="CR-type" evidence="13">
    <location>
        <begin position="143"/>
        <end position="222"/>
    </location>
</feature>
<dbReference type="CDD" id="cd10747">
    <property type="entry name" value="DnaJ_C"/>
    <property type="match status" value="1"/>
</dbReference>
<dbReference type="NCBIfam" id="NF008035">
    <property type="entry name" value="PRK10767.1"/>
    <property type="match status" value="1"/>
</dbReference>
<dbReference type="CDD" id="cd10719">
    <property type="entry name" value="DnaJ_zf"/>
    <property type="match status" value="1"/>
</dbReference>
<feature type="binding site" evidence="12">
    <location>
        <position position="199"/>
    </location>
    <ligand>
        <name>Zn(2+)</name>
        <dbReference type="ChEBI" id="CHEBI:29105"/>
        <label>2</label>
    </ligand>
</feature>
<dbReference type="InterPro" id="IPR012724">
    <property type="entry name" value="DnaJ"/>
</dbReference>
<dbReference type="FunFam" id="1.10.287.110:FF:000034">
    <property type="entry name" value="Chaperone protein DnaJ"/>
    <property type="match status" value="1"/>
</dbReference>
<dbReference type="NCBIfam" id="TIGR02349">
    <property type="entry name" value="DnaJ_bact"/>
    <property type="match status" value="1"/>
</dbReference>
<evidence type="ECO:0000256" key="14">
    <source>
        <dbReference type="SAM" id="MobiDB-lite"/>
    </source>
</evidence>
<evidence type="ECO:0000256" key="9">
    <source>
        <dbReference type="ARBA" id="ARBA00053423"/>
    </source>
</evidence>
<dbReference type="GO" id="GO:0051082">
    <property type="term" value="F:unfolded protein binding"/>
    <property type="evidence" value="ECO:0007669"/>
    <property type="project" value="UniProtKB-UniRule"/>
</dbReference>
<reference evidence="17 18" key="1">
    <citation type="journal article" date="2019" name="Nat. Microbiol.">
        <title>Mediterranean grassland soil C-N compound turnover is dependent on rainfall and depth, and is mediated by genomically divergent microorganisms.</title>
        <authorList>
            <person name="Diamond S."/>
            <person name="Andeer P.F."/>
            <person name="Li Z."/>
            <person name="Crits-Christoph A."/>
            <person name="Burstein D."/>
            <person name="Anantharaman K."/>
            <person name="Lane K.R."/>
            <person name="Thomas B.C."/>
            <person name="Pan C."/>
            <person name="Northen T.R."/>
            <person name="Banfield J.F."/>
        </authorList>
    </citation>
    <scope>NUCLEOTIDE SEQUENCE [LARGE SCALE GENOMIC DNA]</scope>
    <source>
        <strain evidence="17">WS_2</strain>
    </source>
</reference>
<dbReference type="GO" id="GO:0009408">
    <property type="term" value="P:response to heat"/>
    <property type="evidence" value="ECO:0007669"/>
    <property type="project" value="InterPro"/>
</dbReference>
<evidence type="ECO:0000256" key="6">
    <source>
        <dbReference type="ARBA" id="ARBA00022833"/>
    </source>
</evidence>
<comment type="caution">
    <text evidence="17">The sequence shown here is derived from an EMBL/GenBank/DDBJ whole genome shotgun (WGS) entry which is preliminary data.</text>
</comment>
<feature type="domain" description="J" evidence="15">
    <location>
        <begin position="5"/>
        <end position="70"/>
    </location>
</feature>
<evidence type="ECO:0000259" key="15">
    <source>
        <dbReference type="PROSITE" id="PS50076"/>
    </source>
</evidence>
<keyword evidence="6 12" id="KW-0862">Zinc</keyword>
<dbReference type="Pfam" id="PF01556">
    <property type="entry name" value="DnaJ_C"/>
    <property type="match status" value="1"/>
</dbReference>
<feature type="compositionally biased region" description="Basic and acidic residues" evidence="14">
    <location>
        <begin position="373"/>
        <end position="383"/>
    </location>
</feature>
<dbReference type="PROSITE" id="PS50076">
    <property type="entry name" value="DNAJ_2"/>
    <property type="match status" value="1"/>
</dbReference>
<feature type="binding site" evidence="12">
    <location>
        <position position="159"/>
    </location>
    <ligand>
        <name>Zn(2+)</name>
        <dbReference type="ChEBI" id="CHEBI:29105"/>
        <label>1</label>
    </ligand>
</feature>
<evidence type="ECO:0000256" key="5">
    <source>
        <dbReference type="ARBA" id="ARBA00022771"/>
    </source>
</evidence>
<dbReference type="InterPro" id="IPR036869">
    <property type="entry name" value="J_dom_sf"/>
</dbReference>
<comment type="similarity">
    <text evidence="10 12">Belongs to the DnaJ family.</text>
</comment>
<dbReference type="FunFam" id="2.10.230.10:FF:000002">
    <property type="entry name" value="Molecular chaperone DnaJ"/>
    <property type="match status" value="1"/>
</dbReference>
<dbReference type="InterPro" id="IPR018253">
    <property type="entry name" value="DnaJ_domain_CS"/>
</dbReference>
<dbReference type="InterPro" id="IPR001623">
    <property type="entry name" value="DnaJ_domain"/>
</dbReference>
<dbReference type="FunFam" id="2.60.260.20:FF:000005">
    <property type="entry name" value="Chaperone protein dnaJ 1, mitochondrial"/>
    <property type="match status" value="1"/>
</dbReference>
<evidence type="ECO:0000256" key="11">
    <source>
        <dbReference type="ARBA" id="ARBA00067609"/>
    </source>
</evidence>
<sequence length="383" mass="40817">MSRRDYYEVLGVPKSASEEEIKKAYRKLALQHHPDRNPGDKSAELKFKEATEAYEVLRDAEKRARYDQFGHEGMTGAPGAGRGVDFSGFDLADALRAFMRDFGGDLGGFEELFGGGGARRGGASRGDDLQVRLKLTLEEIATGVQKKIRVRHLRACGDCGGKGGTGEATCSQCKGAGRVRHVQQSIFGQFVNVGTCPACNGAGKTLRNPCKTCGGDGRVSHTDTIAVDVPPGVGSGNFIPLRGMGDTGPRGGPAGDLIVLIEEKPHAVFERDGRDLHIDVPVHFATAVLGGKAETPSLEGEALLVEIPSGTASGTVLRVRGRGLPGLRGGGRGDLLVRVMIWVPDRVSAEDKRLLEELRRSESLKPPKPGRTIFDRVKDALGG</sequence>
<protein>
    <recommendedName>
        <fullName evidence="11 12">Chaperone protein DnaJ</fullName>
    </recommendedName>
</protein>
<dbReference type="SUPFAM" id="SSF46565">
    <property type="entry name" value="Chaperone J-domain"/>
    <property type="match status" value="1"/>
</dbReference>
<proteinExistence type="inferred from homology"/>
<dbReference type="GO" id="GO:0008270">
    <property type="term" value="F:zinc ion binding"/>
    <property type="evidence" value="ECO:0007669"/>
    <property type="project" value="UniProtKB-UniRule"/>
</dbReference>
<comment type="function">
    <text evidence="9 12">Participates actively in the response to hyperosmotic and heat shock by preventing the aggregation of stress-denatured proteins and by disaggregating proteins, also in an autonomous, DnaK-independent fashion. Unfolded proteins bind initially to DnaJ; upon interaction with the DnaJ-bound protein, DnaK hydrolyzes its bound ATP, resulting in the formation of a stable complex. GrpE releases ADP from DnaK; ATP binding to DnaK triggers the release of the substrate protein, thus completing the reaction cycle. Several rounds of ATP-dependent interactions between DnaJ, DnaK and GrpE are required for fully efficient folding. Also involved, together with DnaK and GrpE, in the DNA replication of plasmids through activation of initiation proteins.</text>
</comment>
<feature type="repeat" description="CXXCXGXG motif" evidence="12">
    <location>
        <begin position="170"/>
        <end position="177"/>
    </location>
</feature>
<accession>A0A538SYK0</accession>
<dbReference type="InterPro" id="IPR002939">
    <property type="entry name" value="DnaJ_C"/>
</dbReference>
<feature type="binding site" evidence="12">
    <location>
        <position position="196"/>
    </location>
    <ligand>
        <name>Zn(2+)</name>
        <dbReference type="ChEBI" id="CHEBI:29105"/>
        <label>2</label>
    </ligand>
</feature>
<comment type="subunit">
    <text evidence="12">Homodimer.</text>
</comment>
<dbReference type="EMBL" id="VBOS01000175">
    <property type="protein sequence ID" value="TMQ56422.1"/>
    <property type="molecule type" value="Genomic_DNA"/>
</dbReference>
<keyword evidence="1 12" id="KW-0963">Cytoplasm</keyword>
<feature type="binding site" evidence="12">
    <location>
        <position position="173"/>
    </location>
    <ligand>
        <name>Zn(2+)</name>
        <dbReference type="ChEBI" id="CHEBI:29105"/>
        <label>2</label>
    </ligand>
</feature>
<dbReference type="AlphaFoldDB" id="A0A538SYK0"/>
<feature type="region of interest" description="Disordered" evidence="14">
    <location>
        <begin position="360"/>
        <end position="383"/>
    </location>
</feature>
<evidence type="ECO:0000256" key="10">
    <source>
        <dbReference type="ARBA" id="ARBA00061004"/>
    </source>
</evidence>
<feature type="repeat" description="CXXCXGXG motif" evidence="12">
    <location>
        <begin position="156"/>
        <end position="163"/>
    </location>
</feature>
<evidence type="ECO:0000256" key="7">
    <source>
        <dbReference type="ARBA" id="ARBA00023016"/>
    </source>
</evidence>
<feature type="binding site" evidence="12">
    <location>
        <position position="170"/>
    </location>
    <ligand>
        <name>Zn(2+)</name>
        <dbReference type="ChEBI" id="CHEBI:29105"/>
        <label>2</label>
    </ligand>
</feature>
<keyword evidence="8 12" id="KW-0143">Chaperone</keyword>
<dbReference type="InterPro" id="IPR036410">
    <property type="entry name" value="HSP_DnaJ_Cys-rich_dom_sf"/>
</dbReference>
<evidence type="ECO:0000256" key="13">
    <source>
        <dbReference type="PROSITE-ProRule" id="PRU00546"/>
    </source>
</evidence>
<dbReference type="HAMAP" id="MF_01152">
    <property type="entry name" value="DnaJ"/>
    <property type="match status" value="1"/>
</dbReference>
<dbReference type="Proteomes" id="UP000317716">
    <property type="component" value="Unassembled WGS sequence"/>
</dbReference>
<dbReference type="SUPFAM" id="SSF49493">
    <property type="entry name" value="HSP40/DnaJ peptide-binding domain"/>
    <property type="match status" value="2"/>
</dbReference>
<dbReference type="Gene3D" id="2.10.230.10">
    <property type="entry name" value="Heat shock protein DnaJ, cysteine-rich domain"/>
    <property type="match status" value="1"/>
</dbReference>
<dbReference type="Pfam" id="PF00684">
    <property type="entry name" value="DnaJ_CXXCXGXG"/>
    <property type="match status" value="1"/>
</dbReference>
<dbReference type="Gene3D" id="2.60.260.20">
    <property type="entry name" value="Urease metallochaperone UreE, N-terminal domain"/>
    <property type="match status" value="2"/>
</dbReference>
<dbReference type="Gene3D" id="1.10.287.110">
    <property type="entry name" value="DnaJ domain"/>
    <property type="match status" value="1"/>
</dbReference>
<feature type="repeat" description="CXXCXGXG motif" evidence="12">
    <location>
        <begin position="196"/>
        <end position="203"/>
    </location>
</feature>
<dbReference type="PRINTS" id="PR00625">
    <property type="entry name" value="JDOMAIN"/>
</dbReference>
<dbReference type="PROSITE" id="PS51188">
    <property type="entry name" value="ZF_CR"/>
    <property type="match status" value="1"/>
</dbReference>
<dbReference type="GO" id="GO:0031072">
    <property type="term" value="F:heat shock protein binding"/>
    <property type="evidence" value="ECO:0007669"/>
    <property type="project" value="InterPro"/>
</dbReference>
<keyword evidence="4 12" id="KW-0677">Repeat</keyword>
<feature type="domain" description="CR-type" evidence="16">
    <location>
        <begin position="143"/>
        <end position="222"/>
    </location>
</feature>
<dbReference type="SMART" id="SM00271">
    <property type="entry name" value="DnaJ"/>
    <property type="match status" value="1"/>
</dbReference>
<evidence type="ECO:0000313" key="17">
    <source>
        <dbReference type="EMBL" id="TMQ56422.1"/>
    </source>
</evidence>
<evidence type="ECO:0000256" key="3">
    <source>
        <dbReference type="ARBA" id="ARBA00022723"/>
    </source>
</evidence>
<feature type="binding site" evidence="12">
    <location>
        <position position="213"/>
    </location>
    <ligand>
        <name>Zn(2+)</name>
        <dbReference type="ChEBI" id="CHEBI:29105"/>
        <label>1</label>
    </ligand>
</feature>
<evidence type="ECO:0000256" key="12">
    <source>
        <dbReference type="HAMAP-Rule" id="MF_01152"/>
    </source>
</evidence>
<dbReference type="CDD" id="cd06257">
    <property type="entry name" value="DnaJ"/>
    <property type="match status" value="1"/>
</dbReference>
<dbReference type="PANTHER" id="PTHR43096:SF48">
    <property type="entry name" value="CHAPERONE PROTEIN DNAJ"/>
    <property type="match status" value="1"/>
</dbReference>
<name>A0A538SYK0_UNCEI</name>
<evidence type="ECO:0000259" key="16">
    <source>
        <dbReference type="PROSITE" id="PS51188"/>
    </source>
</evidence>
<dbReference type="PANTHER" id="PTHR43096">
    <property type="entry name" value="DNAJ HOMOLOG 1, MITOCHONDRIAL-RELATED"/>
    <property type="match status" value="1"/>
</dbReference>
<evidence type="ECO:0000256" key="4">
    <source>
        <dbReference type="ARBA" id="ARBA00022737"/>
    </source>
</evidence>
<keyword evidence="3 12" id="KW-0479">Metal-binding</keyword>
<evidence type="ECO:0000256" key="8">
    <source>
        <dbReference type="ARBA" id="ARBA00023186"/>
    </source>
</evidence>
<organism evidence="17 18">
    <name type="scientific">Eiseniibacteriota bacterium</name>
    <dbReference type="NCBI Taxonomy" id="2212470"/>
    <lineage>
        <taxon>Bacteria</taxon>
        <taxon>Candidatus Eiseniibacteriota</taxon>
    </lineage>
</organism>
<comment type="subcellular location">
    <subcellularLocation>
        <location evidence="12">Cytoplasm</location>
    </subcellularLocation>
</comment>
<dbReference type="GO" id="GO:0005524">
    <property type="term" value="F:ATP binding"/>
    <property type="evidence" value="ECO:0007669"/>
    <property type="project" value="InterPro"/>
</dbReference>
<comment type="cofactor">
    <cofactor evidence="12">
        <name>Zn(2+)</name>
        <dbReference type="ChEBI" id="CHEBI:29105"/>
    </cofactor>
    <text evidence="12">Binds 2 Zn(2+) ions per monomer.</text>
</comment>
<comment type="domain">
    <text evidence="12">The J domain is necessary and sufficient to stimulate DnaK ATPase activity. Zinc center 1 plays an important role in the autonomous, DnaK-independent chaperone activity of DnaJ. Zinc center 2 is essential for interaction with DnaK and for DnaJ activity.</text>
</comment>
<dbReference type="PROSITE" id="PS00636">
    <property type="entry name" value="DNAJ_1"/>
    <property type="match status" value="1"/>
</dbReference>